<evidence type="ECO:0000256" key="1">
    <source>
        <dbReference type="SAM" id="SignalP"/>
    </source>
</evidence>
<dbReference type="EMBL" id="JAPFRF010000006">
    <property type="protein sequence ID" value="KAJ7329461.1"/>
    <property type="molecule type" value="Genomic_DNA"/>
</dbReference>
<accession>A0A9Q0XXM0</accession>
<sequence>MEQGVLWHLSVTKFHLTSALADCILLLQVPLLNKPAAELKGGSIANSPRLSGSADLQTKAGAPVKPFFTHRRLLARSNLVGDRASPALRRYAKGLLRRGGGGGGGGSHLLPF</sequence>
<gene>
    <name evidence="2" type="ORF">JRQ81_015635</name>
</gene>
<evidence type="ECO:0000313" key="3">
    <source>
        <dbReference type="Proteomes" id="UP001142489"/>
    </source>
</evidence>
<dbReference type="AlphaFoldDB" id="A0A9Q0XXM0"/>
<evidence type="ECO:0000313" key="2">
    <source>
        <dbReference type="EMBL" id="KAJ7329461.1"/>
    </source>
</evidence>
<reference evidence="2" key="1">
    <citation type="journal article" date="2023" name="DNA Res.">
        <title>Chromosome-level genome assembly of Phrynocephalus forsythii using third-generation DNA sequencing and Hi-C analysis.</title>
        <authorList>
            <person name="Qi Y."/>
            <person name="Zhao W."/>
            <person name="Zhao Y."/>
            <person name="Niu C."/>
            <person name="Cao S."/>
            <person name="Zhang Y."/>
        </authorList>
    </citation>
    <scope>NUCLEOTIDE SEQUENCE</scope>
    <source>
        <tissue evidence="2">Muscle</tissue>
    </source>
</reference>
<name>A0A9Q0XXM0_9SAUR</name>
<dbReference type="Proteomes" id="UP001142489">
    <property type="component" value="Unassembled WGS sequence"/>
</dbReference>
<organism evidence="2 3">
    <name type="scientific">Phrynocephalus forsythii</name>
    <dbReference type="NCBI Taxonomy" id="171643"/>
    <lineage>
        <taxon>Eukaryota</taxon>
        <taxon>Metazoa</taxon>
        <taxon>Chordata</taxon>
        <taxon>Craniata</taxon>
        <taxon>Vertebrata</taxon>
        <taxon>Euteleostomi</taxon>
        <taxon>Lepidosauria</taxon>
        <taxon>Squamata</taxon>
        <taxon>Bifurcata</taxon>
        <taxon>Unidentata</taxon>
        <taxon>Episquamata</taxon>
        <taxon>Toxicofera</taxon>
        <taxon>Iguania</taxon>
        <taxon>Acrodonta</taxon>
        <taxon>Agamidae</taxon>
        <taxon>Agaminae</taxon>
        <taxon>Phrynocephalus</taxon>
    </lineage>
</organism>
<proteinExistence type="predicted"/>
<keyword evidence="3" id="KW-1185">Reference proteome</keyword>
<keyword evidence="1" id="KW-0732">Signal</keyword>
<feature type="signal peptide" evidence="1">
    <location>
        <begin position="1"/>
        <end position="21"/>
    </location>
</feature>
<feature type="chain" id="PRO_5040411296" evidence="1">
    <location>
        <begin position="22"/>
        <end position="112"/>
    </location>
</feature>
<protein>
    <submittedName>
        <fullName evidence="2">Uncharacterized protein</fullName>
    </submittedName>
</protein>
<comment type="caution">
    <text evidence="2">The sequence shown here is derived from an EMBL/GenBank/DDBJ whole genome shotgun (WGS) entry which is preliminary data.</text>
</comment>